<organism evidence="1">
    <name type="scientific">Gluconobacter oxydans</name>
    <name type="common">Gluconobacter suboxydans</name>
    <dbReference type="NCBI Taxonomy" id="442"/>
    <lineage>
        <taxon>Bacteria</taxon>
        <taxon>Pseudomonadati</taxon>
        <taxon>Pseudomonadota</taxon>
        <taxon>Alphaproteobacteria</taxon>
        <taxon>Acetobacterales</taxon>
        <taxon>Acetobacteraceae</taxon>
        <taxon>Gluconobacter</taxon>
    </lineage>
</organism>
<keyword evidence="1" id="KW-0614">Plasmid</keyword>
<protein>
    <submittedName>
        <fullName evidence="1">Putative replication protein</fullName>
    </submittedName>
</protein>
<accession>Q8GI56</accession>
<dbReference type="EMBL" id="AB086443">
    <property type="protein sequence ID" value="BAC45009.1"/>
    <property type="molecule type" value="Genomic_DNA"/>
</dbReference>
<proteinExistence type="predicted"/>
<geneLocation type="plasmid" evidence="1">
    <name>pAG5</name>
</geneLocation>
<sequence>MRHDRNTRLSNMRTVQTKAISAMQRGGLWNRLLRDGLVGFIRVFEVTWGARTGWHLHVHAIVIHRDGAKAAVSAGQSLTGRWIDLLAKAGHIAVGSGQKVVPVSEDKGLSDYGVADLRSWGMASEMAAGWKKTGKRPNRLNVPELLALAAEGDRLAGQKYAEAVSALSGQRLLVVGPRLKGILDLDFEDIADEQEPELEAQDEKPVGLLPVAVWKRAANHPVFDHAWIIRITKKLAITEGIEWCDVYRLIWERIMQRSPPD</sequence>
<gene>
    <name evidence="1" type="primary">rep</name>
</gene>
<dbReference type="AlphaFoldDB" id="Q8GI56"/>
<reference evidence="1" key="1">
    <citation type="journal article" date="2003" name="Biosci. Biotechnol. Biochem.">
        <title>Construction of a vector plasmid for use in Gluconobacter oxydans.</title>
        <authorList>
            <person name="Tonouchi N."/>
            <person name="Sugiyama M."/>
            <person name="Yokozeki K."/>
        </authorList>
    </citation>
    <scope>NUCLEOTIDE SEQUENCE</scope>
    <source>
        <plasmid evidence="1">pAG5</plasmid>
    </source>
</reference>
<name>Q8GI56_GLUOY</name>
<evidence type="ECO:0000313" key="1">
    <source>
        <dbReference type="EMBL" id="BAC45009.1"/>
    </source>
</evidence>